<reference evidence="1 2" key="2">
    <citation type="submission" date="2018-11" db="EMBL/GenBank/DDBJ databases">
        <authorList>
            <consortium name="Pathogen Informatics"/>
        </authorList>
    </citation>
    <scope>NUCLEOTIDE SEQUENCE [LARGE SCALE GENOMIC DNA]</scope>
</reference>
<name>A0A183UE94_TOXCA</name>
<reference evidence="3" key="1">
    <citation type="submission" date="2016-06" db="UniProtKB">
        <authorList>
            <consortium name="WormBaseParasite"/>
        </authorList>
    </citation>
    <scope>IDENTIFICATION</scope>
</reference>
<keyword evidence="2" id="KW-1185">Reference proteome</keyword>
<protein>
    <submittedName>
        <fullName evidence="3">Saposin B-type domain-containing protein</fullName>
    </submittedName>
</protein>
<dbReference type="AlphaFoldDB" id="A0A183UE94"/>
<evidence type="ECO:0000313" key="3">
    <source>
        <dbReference type="WBParaSite" id="TCNE_0000681401-mRNA-1"/>
    </source>
</evidence>
<evidence type="ECO:0000313" key="2">
    <source>
        <dbReference type="Proteomes" id="UP000050794"/>
    </source>
</evidence>
<sequence length="158" mass="17443">MRGMLRDACVSQLAEGLCGLKRSGQVATSCGMCRFAKSALRADDFKTTLDVFPSFFDVAAEQKRTGFIPVYVPTTHCCCRSGARNTTMRTELFSPLRLCVVAAGREVAHIVRFYAIKALHEATKRRRVDTTIACCSSCILFTGHRLPTGDARWQSSPE</sequence>
<evidence type="ECO:0000313" key="1">
    <source>
        <dbReference type="EMBL" id="VDM38135.1"/>
    </source>
</evidence>
<organism evidence="2 3">
    <name type="scientific">Toxocara canis</name>
    <name type="common">Canine roundworm</name>
    <dbReference type="NCBI Taxonomy" id="6265"/>
    <lineage>
        <taxon>Eukaryota</taxon>
        <taxon>Metazoa</taxon>
        <taxon>Ecdysozoa</taxon>
        <taxon>Nematoda</taxon>
        <taxon>Chromadorea</taxon>
        <taxon>Rhabditida</taxon>
        <taxon>Spirurina</taxon>
        <taxon>Ascaridomorpha</taxon>
        <taxon>Ascaridoidea</taxon>
        <taxon>Toxocaridae</taxon>
        <taxon>Toxocara</taxon>
    </lineage>
</organism>
<dbReference type="WBParaSite" id="TCNE_0000681401-mRNA-1">
    <property type="protein sequence ID" value="TCNE_0000681401-mRNA-1"/>
    <property type="gene ID" value="TCNE_0000681401"/>
</dbReference>
<dbReference type="Proteomes" id="UP000050794">
    <property type="component" value="Unassembled WGS sequence"/>
</dbReference>
<proteinExistence type="predicted"/>
<gene>
    <name evidence="1" type="ORF">TCNE_LOCUS6814</name>
</gene>
<accession>A0A183UE94</accession>
<dbReference type="EMBL" id="UYWY01019559">
    <property type="protein sequence ID" value="VDM38135.1"/>
    <property type="molecule type" value="Genomic_DNA"/>
</dbReference>